<evidence type="ECO:0000256" key="1">
    <source>
        <dbReference type="SAM" id="Phobius"/>
    </source>
</evidence>
<evidence type="ECO:0000313" key="3">
    <source>
        <dbReference type="Proteomes" id="UP000316905"/>
    </source>
</evidence>
<feature type="transmembrane region" description="Helical" evidence="1">
    <location>
        <begin position="33"/>
        <end position="54"/>
    </location>
</feature>
<sequence>MISASEQIKQHQQQHAEFLKRYEKASELSWKEIAVTIGSVATTAVLTITGLYFLG</sequence>
<organism evidence="2 3">
    <name type="scientific">Pseudomonas duriflava</name>
    <dbReference type="NCBI Taxonomy" id="459528"/>
    <lineage>
        <taxon>Bacteria</taxon>
        <taxon>Pseudomonadati</taxon>
        <taxon>Pseudomonadota</taxon>
        <taxon>Gammaproteobacteria</taxon>
        <taxon>Pseudomonadales</taxon>
        <taxon>Pseudomonadaceae</taxon>
        <taxon>Pseudomonas</taxon>
    </lineage>
</organism>
<accession>A0A562PRM6</accession>
<name>A0A562PRM6_9PSED</name>
<reference evidence="2 3" key="1">
    <citation type="journal article" date="2015" name="Stand. Genomic Sci.">
        <title>Genomic Encyclopedia of Bacterial and Archaeal Type Strains, Phase III: the genomes of soil and plant-associated and newly described type strains.</title>
        <authorList>
            <person name="Whitman W.B."/>
            <person name="Woyke T."/>
            <person name="Klenk H.P."/>
            <person name="Zhou Y."/>
            <person name="Lilburn T.G."/>
            <person name="Beck B.J."/>
            <person name="De Vos P."/>
            <person name="Vandamme P."/>
            <person name="Eisen J.A."/>
            <person name="Garrity G."/>
            <person name="Hugenholtz P."/>
            <person name="Kyrpides N.C."/>
        </authorList>
    </citation>
    <scope>NUCLEOTIDE SEQUENCE [LARGE SCALE GENOMIC DNA]</scope>
    <source>
        <strain evidence="2 3">CGMCC 1.6858</strain>
    </source>
</reference>
<keyword evidence="3" id="KW-1185">Reference proteome</keyword>
<keyword evidence="1" id="KW-1133">Transmembrane helix</keyword>
<dbReference type="AlphaFoldDB" id="A0A562PRM6"/>
<keyword evidence="1" id="KW-0472">Membrane</keyword>
<evidence type="ECO:0000313" key="2">
    <source>
        <dbReference type="EMBL" id="TWI47087.1"/>
    </source>
</evidence>
<dbReference type="RefSeq" id="WP_158635471.1">
    <property type="nucleotide sequence ID" value="NZ_VLKY01000025.1"/>
</dbReference>
<dbReference type="Proteomes" id="UP000316905">
    <property type="component" value="Unassembled WGS sequence"/>
</dbReference>
<protein>
    <submittedName>
        <fullName evidence="2">Uncharacterized protein</fullName>
    </submittedName>
</protein>
<dbReference type="EMBL" id="VLKY01000025">
    <property type="protein sequence ID" value="TWI47087.1"/>
    <property type="molecule type" value="Genomic_DNA"/>
</dbReference>
<keyword evidence="1" id="KW-0812">Transmembrane</keyword>
<proteinExistence type="predicted"/>
<comment type="caution">
    <text evidence="2">The sequence shown here is derived from an EMBL/GenBank/DDBJ whole genome shotgun (WGS) entry which is preliminary data.</text>
</comment>
<gene>
    <name evidence="2" type="ORF">IQ22_04359</name>
</gene>